<evidence type="ECO:0000313" key="13">
    <source>
        <dbReference type="EMBL" id="KAH8376548.1"/>
    </source>
</evidence>
<dbReference type="GO" id="GO:0003682">
    <property type="term" value="F:chromatin binding"/>
    <property type="evidence" value="ECO:0007669"/>
    <property type="project" value="TreeGrafter"/>
</dbReference>
<feature type="region of interest" description="Disordered" evidence="12">
    <location>
        <begin position="436"/>
        <end position="475"/>
    </location>
</feature>
<comment type="similarity">
    <text evidence="3 11">Belongs to the CND2 (condensin subunit 2) family.</text>
</comment>
<evidence type="ECO:0000256" key="10">
    <source>
        <dbReference type="ARBA" id="ARBA00023306"/>
    </source>
</evidence>
<dbReference type="AlphaFoldDB" id="A0AAD4PMW1"/>
<organism evidence="13 14">
    <name type="scientific">Drosophila rubida</name>
    <dbReference type="NCBI Taxonomy" id="30044"/>
    <lineage>
        <taxon>Eukaryota</taxon>
        <taxon>Metazoa</taxon>
        <taxon>Ecdysozoa</taxon>
        <taxon>Arthropoda</taxon>
        <taxon>Hexapoda</taxon>
        <taxon>Insecta</taxon>
        <taxon>Pterygota</taxon>
        <taxon>Neoptera</taxon>
        <taxon>Endopterygota</taxon>
        <taxon>Diptera</taxon>
        <taxon>Brachycera</taxon>
        <taxon>Muscomorpha</taxon>
        <taxon>Ephydroidea</taxon>
        <taxon>Drosophilidae</taxon>
        <taxon>Drosophila</taxon>
    </lineage>
</organism>
<dbReference type="GO" id="GO:0051301">
    <property type="term" value="P:cell division"/>
    <property type="evidence" value="ECO:0007669"/>
    <property type="project" value="UniProtKB-KW"/>
</dbReference>
<keyword evidence="5" id="KW-0158">Chromosome</keyword>
<dbReference type="PANTHER" id="PTHR13108:SF9">
    <property type="entry name" value="CONDENSIN COMPLEX SUBUNIT 2"/>
    <property type="match status" value="1"/>
</dbReference>
<feature type="region of interest" description="Disordered" evidence="12">
    <location>
        <begin position="150"/>
        <end position="184"/>
    </location>
</feature>
<proteinExistence type="inferred from homology"/>
<keyword evidence="7 11" id="KW-0132">Cell division</keyword>
<dbReference type="GO" id="GO:0005737">
    <property type="term" value="C:cytoplasm"/>
    <property type="evidence" value="ECO:0007669"/>
    <property type="project" value="UniProtKB-SubCell"/>
</dbReference>
<dbReference type="PIRSF" id="PIRSF017126">
    <property type="entry name" value="Condensin_H"/>
    <property type="match status" value="1"/>
</dbReference>
<evidence type="ECO:0000256" key="8">
    <source>
        <dbReference type="ARBA" id="ARBA00022776"/>
    </source>
</evidence>
<feature type="compositionally biased region" description="Low complexity" evidence="12">
    <location>
        <begin position="445"/>
        <end position="462"/>
    </location>
</feature>
<keyword evidence="9 11" id="KW-0226">DNA condensation</keyword>
<evidence type="ECO:0000256" key="6">
    <source>
        <dbReference type="ARBA" id="ARBA00022490"/>
    </source>
</evidence>
<dbReference type="GO" id="GO:0007076">
    <property type="term" value="P:mitotic chromosome condensation"/>
    <property type="evidence" value="ECO:0007669"/>
    <property type="project" value="InterPro"/>
</dbReference>
<comment type="function">
    <text evidence="11">Regulatory subunit of the condensin complex, a complex required for conversion of interphase chromatin into mitotic-like condense chromosomes.</text>
</comment>
<evidence type="ECO:0000256" key="2">
    <source>
        <dbReference type="ARBA" id="ARBA00004496"/>
    </source>
</evidence>
<name>A0AAD4PMW1_9MUSC</name>
<sequence length="753" mass="85048">MTLPRSETSLRRSAVGSHRESMIRDMTTVNDDDAERLEARRRTLFQQQTRPRDSSVLESIEENETIKKCLEIYNGNKLSRDNAWTLSLIDTLSNLLDRHHKTLSNFKMAGSSLEASSRVYGLRVDSIYLDAMRMSAGLSARTLTEQQLNAAADRDDSIKENAEGGVPDDNGQTQVAAPKAKKRPRKAVSTVTKNKDTLNMRLDTAPLQDPVFGKLNSTVGSINASNRLMHNILPTVDSELKLRTNYRFWNSEELPQEVTDYTMIDTDLQDLDSQSLVSAEFVEKLLRYDQKLNLRPLHTGYIITDEPNPSNVMEPRQMPDNDDGVDNVDNFYENPKELSMAFDINAECEPMPELDGPTAAVLEVDYNELEELTTEERQTLQNCRMLRKQPVVIDDLRPIDGSTKLEYSYRPMDKISQFWAGPSHWKFKRSRARSTFGQVNSQENAAGGSSAGGSTTVTTGAARAKRGAHNAAKRRSQHLKFGECTEHLFQPLETNIKKLRKANCQKRWDARKLMLPTKYEFDSNYFYKYDYAPSIKVSRRFGVQDEDLERDAHSATDECIDDVELFDNDHFNSDTHASPCAMNISILPEGGDTGCTFLGGDQAAGGSLSQMNTTLRNNCNDTVLEIATDFEGAPTQVTKVIVPFAKRAKVIDMKNLKRSCNCLIQKQLLNDVIEESIPIHLKAKQEHYAKGMASFKEVYDKLPNLLTTKMADSLSPSVALYAVLHLANDMRLRLIPQDDFENFTIRQVTDYRE</sequence>
<dbReference type="Proteomes" id="UP001200034">
    <property type="component" value="Unassembled WGS sequence"/>
</dbReference>
<evidence type="ECO:0000256" key="1">
    <source>
        <dbReference type="ARBA" id="ARBA00004286"/>
    </source>
</evidence>
<dbReference type="GO" id="GO:0000796">
    <property type="term" value="C:condensin complex"/>
    <property type="evidence" value="ECO:0007669"/>
    <property type="project" value="InterPro"/>
</dbReference>
<evidence type="ECO:0000313" key="14">
    <source>
        <dbReference type="Proteomes" id="UP001200034"/>
    </source>
</evidence>
<comment type="subcellular location">
    <subcellularLocation>
        <location evidence="1">Chromosome</location>
    </subcellularLocation>
    <subcellularLocation>
        <location evidence="2">Cytoplasm</location>
    </subcellularLocation>
</comment>
<dbReference type="Pfam" id="PF05786">
    <property type="entry name" value="Cnd2"/>
    <property type="match status" value="2"/>
</dbReference>
<reference evidence="13" key="1">
    <citation type="journal article" date="2021" name="Mol. Ecol. Resour.">
        <title>Phylogenomic analyses of the genus Drosophila reveals genomic signals of climate adaptation.</title>
        <authorList>
            <person name="Li F."/>
            <person name="Rane R.V."/>
            <person name="Luria V."/>
            <person name="Xiong Z."/>
            <person name="Chen J."/>
            <person name="Li Z."/>
            <person name="Catullo R.A."/>
            <person name="Griffin P.C."/>
            <person name="Schiffer M."/>
            <person name="Pearce S."/>
            <person name="Lee S.F."/>
            <person name="McElroy K."/>
            <person name="Stocker A."/>
            <person name="Shirriffs J."/>
            <person name="Cockerell F."/>
            <person name="Coppin C."/>
            <person name="Sgro C.M."/>
            <person name="Karger A."/>
            <person name="Cain J.W."/>
            <person name="Weber J.A."/>
            <person name="Santpere G."/>
            <person name="Kirschner M.W."/>
            <person name="Hoffmann A.A."/>
            <person name="Oakeshott J.G."/>
            <person name="Zhang G."/>
        </authorList>
    </citation>
    <scope>NUCLEOTIDE SEQUENCE</scope>
    <source>
        <strain evidence="13">BGI-SZ-2011g</strain>
    </source>
</reference>
<dbReference type="PANTHER" id="PTHR13108">
    <property type="entry name" value="CONDENSIN COMPLEX SUBUNIT 2"/>
    <property type="match status" value="1"/>
</dbReference>
<dbReference type="InterPro" id="IPR022816">
    <property type="entry name" value="Condensin_barren_su2"/>
</dbReference>
<evidence type="ECO:0000256" key="5">
    <source>
        <dbReference type="ARBA" id="ARBA00022454"/>
    </source>
</evidence>
<keyword evidence="14" id="KW-1185">Reference proteome</keyword>
<evidence type="ECO:0000256" key="12">
    <source>
        <dbReference type="SAM" id="MobiDB-lite"/>
    </source>
</evidence>
<keyword evidence="8 11" id="KW-0498">Mitosis</keyword>
<evidence type="ECO:0000256" key="7">
    <source>
        <dbReference type="ARBA" id="ARBA00022618"/>
    </source>
</evidence>
<evidence type="ECO:0000256" key="3">
    <source>
        <dbReference type="ARBA" id="ARBA00009471"/>
    </source>
</evidence>
<keyword evidence="6" id="KW-0963">Cytoplasm</keyword>
<feature type="compositionally biased region" description="Basic residues" evidence="12">
    <location>
        <begin position="463"/>
        <end position="475"/>
    </location>
</feature>
<accession>A0AAD4PMW1</accession>
<evidence type="ECO:0000256" key="4">
    <source>
        <dbReference type="ARBA" id="ARBA00016065"/>
    </source>
</evidence>
<keyword evidence="10 11" id="KW-0131">Cell cycle</keyword>
<dbReference type="EMBL" id="JAJJHW010001127">
    <property type="protein sequence ID" value="KAH8376548.1"/>
    <property type="molecule type" value="Genomic_DNA"/>
</dbReference>
<protein>
    <recommendedName>
        <fullName evidence="4 11">Condensin complex subunit 2</fullName>
    </recommendedName>
</protein>
<gene>
    <name evidence="13" type="ORF">KR093_000083</name>
</gene>
<evidence type="ECO:0000256" key="11">
    <source>
        <dbReference type="PIRNR" id="PIRNR017126"/>
    </source>
</evidence>
<comment type="caution">
    <text evidence="13">The sequence shown here is derived from an EMBL/GenBank/DDBJ whole genome shotgun (WGS) entry which is preliminary data.</text>
</comment>
<evidence type="ECO:0000256" key="9">
    <source>
        <dbReference type="ARBA" id="ARBA00023067"/>
    </source>
</evidence>
<feature type="compositionally biased region" description="Basic and acidic residues" evidence="12">
    <location>
        <begin position="152"/>
        <end position="162"/>
    </location>
</feature>